<organism evidence="3 4">
    <name type="scientific">Gibberella nygamai</name>
    <name type="common">Bean root rot disease fungus</name>
    <name type="synonym">Fusarium nygamai</name>
    <dbReference type="NCBI Taxonomy" id="42673"/>
    <lineage>
        <taxon>Eukaryota</taxon>
        <taxon>Fungi</taxon>
        <taxon>Dikarya</taxon>
        <taxon>Ascomycota</taxon>
        <taxon>Pezizomycotina</taxon>
        <taxon>Sordariomycetes</taxon>
        <taxon>Hypocreomycetidae</taxon>
        <taxon>Hypocreales</taxon>
        <taxon>Nectriaceae</taxon>
        <taxon>Fusarium</taxon>
        <taxon>Fusarium fujikuroi species complex</taxon>
    </lineage>
</organism>
<name>A0A2K0WE15_GIBNY</name>
<evidence type="ECO:0000256" key="2">
    <source>
        <dbReference type="SAM" id="Phobius"/>
    </source>
</evidence>
<keyword evidence="2" id="KW-0472">Membrane</keyword>
<reference evidence="3 4" key="1">
    <citation type="submission" date="2017-06" db="EMBL/GenBank/DDBJ databases">
        <title>Genome of Fusarium nygamai isolate CS10214.</title>
        <authorList>
            <person name="Gardiner D.M."/>
            <person name="Obanor F."/>
            <person name="Kazan K."/>
        </authorList>
    </citation>
    <scope>NUCLEOTIDE SEQUENCE [LARGE SCALE GENOMIC DNA]</scope>
    <source>
        <strain evidence="3 4">CS10214</strain>
    </source>
</reference>
<dbReference type="EMBL" id="MTQA01000077">
    <property type="protein sequence ID" value="PNP80523.1"/>
    <property type="molecule type" value="Genomic_DNA"/>
</dbReference>
<evidence type="ECO:0000313" key="3">
    <source>
        <dbReference type="EMBL" id="PNP80523.1"/>
    </source>
</evidence>
<sequence>MTLSLDRVLDQHTMILEVFQDFIERQARYLSKSAKQPYEFADNRRQLQEALRQVLNSITVLKRNVQEFLSDDPRKDLEDVPNGGDFADGSREQEELVRMLRDKSSKEFMVAAVVFGIFSLIAQIFAGLPSNRN</sequence>
<feature type="transmembrane region" description="Helical" evidence="2">
    <location>
        <begin position="108"/>
        <end position="128"/>
    </location>
</feature>
<gene>
    <name evidence="3" type="ORF">FNYG_06122</name>
</gene>
<evidence type="ECO:0000256" key="1">
    <source>
        <dbReference type="SAM" id="MobiDB-lite"/>
    </source>
</evidence>
<keyword evidence="4" id="KW-1185">Reference proteome</keyword>
<keyword evidence="2" id="KW-1133">Transmembrane helix</keyword>
<dbReference type="AlphaFoldDB" id="A0A2K0WE15"/>
<accession>A0A2K0WE15</accession>
<keyword evidence="2" id="KW-0812">Transmembrane</keyword>
<comment type="caution">
    <text evidence="3">The sequence shown here is derived from an EMBL/GenBank/DDBJ whole genome shotgun (WGS) entry which is preliminary data.</text>
</comment>
<protein>
    <submittedName>
        <fullName evidence="3">Uncharacterized protein</fullName>
    </submittedName>
</protein>
<feature type="region of interest" description="Disordered" evidence="1">
    <location>
        <begin position="72"/>
        <end position="91"/>
    </location>
</feature>
<dbReference type="OrthoDB" id="5865767at2759"/>
<proteinExistence type="predicted"/>
<evidence type="ECO:0000313" key="4">
    <source>
        <dbReference type="Proteomes" id="UP000236664"/>
    </source>
</evidence>
<dbReference type="Proteomes" id="UP000236664">
    <property type="component" value="Unassembled WGS sequence"/>
</dbReference>